<evidence type="ECO:0000313" key="1">
    <source>
        <dbReference type="EMBL" id="RFF37630.1"/>
    </source>
</evidence>
<proteinExistence type="predicted"/>
<dbReference type="GeneID" id="97210903"/>
<accession>A0A3E1KG99</accession>
<organism evidence="1 2">
    <name type="scientific">Xanthomonas nasturtii</name>
    <dbReference type="NCBI Taxonomy" id="1843581"/>
    <lineage>
        <taxon>Bacteria</taxon>
        <taxon>Pseudomonadati</taxon>
        <taxon>Pseudomonadota</taxon>
        <taxon>Gammaproteobacteria</taxon>
        <taxon>Lysobacterales</taxon>
        <taxon>Lysobacteraceae</taxon>
        <taxon>Xanthomonas</taxon>
    </lineage>
</organism>
<dbReference type="EMBL" id="QUZM01000036">
    <property type="protein sequence ID" value="RFF37630.1"/>
    <property type="molecule type" value="Genomic_DNA"/>
</dbReference>
<gene>
    <name evidence="1" type="ORF">DZD52_15920</name>
</gene>
<name>A0A3E1KG99_9XANT</name>
<dbReference type="Proteomes" id="UP000259570">
    <property type="component" value="Unassembled WGS sequence"/>
</dbReference>
<evidence type="ECO:0000313" key="2">
    <source>
        <dbReference type="Proteomes" id="UP000259570"/>
    </source>
</evidence>
<dbReference type="AlphaFoldDB" id="A0A3E1KG99"/>
<protein>
    <submittedName>
        <fullName evidence="1">Uncharacterized protein</fullName>
    </submittedName>
</protein>
<dbReference type="RefSeq" id="WP_116906406.1">
    <property type="nucleotide sequence ID" value="NZ_CP142084.2"/>
</dbReference>
<comment type="caution">
    <text evidence="1">The sequence shown here is derived from an EMBL/GenBank/DDBJ whole genome shotgun (WGS) entry which is preliminary data.</text>
</comment>
<sequence length="80" mass="8582">MPRGALLQVDAVSASVDVAQVDLARLQLKSVSGDVVAAGRAKEAQLTRRVRSRQAGGAWNRHRSRVLRDVRAAQLAAHSV</sequence>
<reference evidence="1 2" key="1">
    <citation type="submission" date="2018-08" db="EMBL/GenBank/DDBJ databases">
        <title>Genome sequencing of X. nasturtii WHRI 8984.</title>
        <authorList>
            <person name="Studholme D.J."/>
            <person name="Mchugh J."/>
            <person name="Vicente J."/>
        </authorList>
    </citation>
    <scope>NUCLEOTIDE SEQUENCE [LARGE SCALE GENOMIC DNA]</scope>
    <source>
        <strain evidence="1 2">WHRI 8984</strain>
    </source>
</reference>